<dbReference type="SUPFAM" id="SSF52540">
    <property type="entry name" value="P-loop containing nucleoside triphosphate hydrolases"/>
    <property type="match status" value="1"/>
</dbReference>
<dbReference type="PANTHER" id="PTHR42708">
    <property type="entry name" value="ATP/GTP-BINDING PROTEIN-RELATED"/>
    <property type="match status" value="1"/>
</dbReference>
<dbReference type="PANTHER" id="PTHR42708:SF1">
    <property type="entry name" value="GLIDING MOTILITY PROTEIN MGLA"/>
    <property type="match status" value="1"/>
</dbReference>
<accession>A0A401Z3F2</accession>
<dbReference type="InterPro" id="IPR004130">
    <property type="entry name" value="Gpn"/>
</dbReference>
<evidence type="ECO:0000313" key="6">
    <source>
        <dbReference type="Proteomes" id="UP000286931"/>
    </source>
</evidence>
<evidence type="ECO:0000256" key="4">
    <source>
        <dbReference type="ARBA" id="ARBA00023134"/>
    </source>
</evidence>
<dbReference type="GO" id="GO:0005524">
    <property type="term" value="F:ATP binding"/>
    <property type="evidence" value="ECO:0007669"/>
    <property type="project" value="UniProtKB-KW"/>
</dbReference>
<dbReference type="EMBL" id="BIFH01000048">
    <property type="protein sequence ID" value="GCE01387.1"/>
    <property type="molecule type" value="Genomic_DNA"/>
</dbReference>
<comment type="caution">
    <text evidence="5">The sequence shown here is derived from an EMBL/GenBank/DDBJ whole genome shotgun (WGS) entry which is preliminary data.</text>
</comment>
<protein>
    <submittedName>
        <fullName evidence="5">ATP-binding protein</fullName>
    </submittedName>
</protein>
<dbReference type="GO" id="GO:0005525">
    <property type="term" value="F:GTP binding"/>
    <property type="evidence" value="ECO:0007669"/>
    <property type="project" value="UniProtKB-KW"/>
</dbReference>
<proteinExistence type="inferred from homology"/>
<reference evidence="5 6" key="1">
    <citation type="submission" date="2018-12" db="EMBL/GenBank/DDBJ databases">
        <title>Draft genome sequence of Embleya hyalina NBRC 13850T.</title>
        <authorList>
            <person name="Komaki H."/>
            <person name="Hosoyama A."/>
            <person name="Kimura A."/>
            <person name="Ichikawa N."/>
            <person name="Tamura T."/>
        </authorList>
    </citation>
    <scope>NUCLEOTIDE SEQUENCE [LARGE SCALE GENOMIC DNA]</scope>
    <source>
        <strain evidence="5 6">NBRC 13850</strain>
    </source>
</reference>
<evidence type="ECO:0000256" key="1">
    <source>
        <dbReference type="ARBA" id="ARBA00005290"/>
    </source>
</evidence>
<organism evidence="5 6">
    <name type="scientific">Embleya hyalina</name>
    <dbReference type="NCBI Taxonomy" id="516124"/>
    <lineage>
        <taxon>Bacteria</taxon>
        <taxon>Bacillati</taxon>
        <taxon>Actinomycetota</taxon>
        <taxon>Actinomycetes</taxon>
        <taxon>Kitasatosporales</taxon>
        <taxon>Streptomycetaceae</taxon>
        <taxon>Embleya</taxon>
    </lineage>
</organism>
<dbReference type="OrthoDB" id="4319884at2"/>
<dbReference type="Pfam" id="PF03029">
    <property type="entry name" value="ATP_bind_1"/>
    <property type="match status" value="1"/>
</dbReference>
<dbReference type="RefSeq" id="WP_126643058.1">
    <property type="nucleotide sequence ID" value="NZ_BIFH01000048.1"/>
</dbReference>
<dbReference type="Proteomes" id="UP000286931">
    <property type="component" value="Unassembled WGS sequence"/>
</dbReference>
<keyword evidence="6" id="KW-1185">Reference proteome</keyword>
<dbReference type="GO" id="GO:0016787">
    <property type="term" value="F:hydrolase activity"/>
    <property type="evidence" value="ECO:0007669"/>
    <property type="project" value="UniProtKB-KW"/>
</dbReference>
<keyword evidence="5" id="KW-0067">ATP-binding</keyword>
<dbReference type="CDD" id="cd00882">
    <property type="entry name" value="Ras_like_GTPase"/>
    <property type="match status" value="1"/>
</dbReference>
<evidence type="ECO:0000313" key="5">
    <source>
        <dbReference type="EMBL" id="GCE01387.1"/>
    </source>
</evidence>
<dbReference type="AlphaFoldDB" id="A0A401Z3F2"/>
<evidence type="ECO:0000256" key="3">
    <source>
        <dbReference type="ARBA" id="ARBA00022801"/>
    </source>
</evidence>
<dbReference type="InterPro" id="IPR027417">
    <property type="entry name" value="P-loop_NTPase"/>
</dbReference>
<keyword evidence="4" id="KW-0342">GTP-binding</keyword>
<name>A0A401Z3F2_9ACTN</name>
<comment type="similarity">
    <text evidence="1">Belongs to the GPN-loop GTPase family.</text>
</comment>
<keyword evidence="3" id="KW-0378">Hydrolase</keyword>
<gene>
    <name evidence="5" type="ORF">EHYA_09153</name>
</gene>
<dbReference type="InterPro" id="IPR052705">
    <property type="entry name" value="Gliding_Motility_GTPase"/>
</dbReference>
<keyword evidence="2" id="KW-0547">Nucleotide-binding</keyword>
<evidence type="ECO:0000256" key="2">
    <source>
        <dbReference type="ARBA" id="ARBA00022741"/>
    </source>
</evidence>
<dbReference type="Gene3D" id="3.40.50.300">
    <property type="entry name" value="P-loop containing nucleotide triphosphate hydrolases"/>
    <property type="match status" value="1"/>
</dbReference>
<sequence>MVSFGSDRLPERAAAVKILIAGGFGVGKTTLVGTVSEVPPLHTEEMMTEVGVGVDDTVGIEAKSRTTVALDFGRITLSEELVLYLFGAPGQERFWSLWHDLAIGALGAIVLVDTRRLEAGFGSIDFFERRGIPFVVAINRFDEAVEYTVDEVRDALDLDPEVPIVPCDVRTRGSGRDVLLALVDHLLGVPVPAGAGRAPAGAAGG</sequence>